<proteinExistence type="predicted"/>
<dbReference type="Proteomes" id="UP000682982">
    <property type="component" value="Unassembled WGS sequence"/>
</dbReference>
<dbReference type="EMBL" id="JAGSPK010000005">
    <property type="protein sequence ID" value="MBR7793895.1"/>
    <property type="molecule type" value="Genomic_DNA"/>
</dbReference>
<reference evidence="1 2" key="1">
    <citation type="submission" date="2021-04" db="EMBL/GenBank/DDBJ databases">
        <title>novel species isolated from subtropical streams in China.</title>
        <authorList>
            <person name="Lu H."/>
        </authorList>
    </citation>
    <scope>NUCLEOTIDE SEQUENCE [LARGE SCALE GENOMIC DNA]</scope>
    <source>
        <strain evidence="1 2">FT147W</strain>
    </source>
</reference>
<dbReference type="RefSeq" id="WP_212679819.1">
    <property type="nucleotide sequence ID" value="NZ_JAGSPK010000005.1"/>
</dbReference>
<protein>
    <submittedName>
        <fullName evidence="1">Uncharacterized protein</fullName>
    </submittedName>
</protein>
<accession>A0ABS5H5J9</accession>
<organism evidence="1 2">
    <name type="scientific">Undibacterium rivi</name>
    <dbReference type="NCBI Taxonomy" id="2828729"/>
    <lineage>
        <taxon>Bacteria</taxon>
        <taxon>Pseudomonadati</taxon>
        <taxon>Pseudomonadota</taxon>
        <taxon>Betaproteobacteria</taxon>
        <taxon>Burkholderiales</taxon>
        <taxon>Oxalobacteraceae</taxon>
        <taxon>Undibacterium</taxon>
    </lineage>
</organism>
<gene>
    <name evidence="1" type="ORF">KDM87_14975</name>
</gene>
<evidence type="ECO:0000313" key="1">
    <source>
        <dbReference type="EMBL" id="MBR7793895.1"/>
    </source>
</evidence>
<name>A0ABS5H5J9_9BURK</name>
<evidence type="ECO:0000313" key="2">
    <source>
        <dbReference type="Proteomes" id="UP000682982"/>
    </source>
</evidence>
<keyword evidence="2" id="KW-1185">Reference proteome</keyword>
<sequence>MPLTPEQAAVIAASANGRDEMEDLDESTLASLQHAHEDAMRDIKQMLTIAAGASGMISTAALPALMLQIQARLVNLASARNGLLVHGIDEAARIGVQPFQATVSAPQLDNIRSQAVKYVQQFVGTDKLKLSDRIWRLDRHAQEIVDQAVRGAVLRGDGASQAARDFLARGINPPSEIDLAKDASTAKQISGTVAETLMTGKGSPLDNAARVMRTEINRAHTKAYQQSAAADTASVGTRFMLSPRHPRVDICDMHARANLYGLGRGVYPHGKSPLPAHPNTLSFEVIVYKDEVSAEDKAGKQSVMEFLETVPSKDRKGILGANKNEAFEAGKLRPTMVRSTWGNVKKRIDWSPDSRDKISRDHFNQRVQFPDGVPAITLKGQELSGTDIAKLTGAPDGSVIRINPYAEAGMGLEVKSRFYDIPSQRSFYKSDRGGIVMTNDILVLNKERAPQGMGLRIFATQANKAKDLGLESIEIFAARSGRMNGYYTWPAYGANAKIPDHLKSLLPTELENAVDLLDLMDNDVGRKWWRKHGDSIECHFDLSEGSKSWQQLNKKLTEKRVRITS</sequence>
<comment type="caution">
    <text evidence="1">The sequence shown here is derived from an EMBL/GenBank/DDBJ whole genome shotgun (WGS) entry which is preliminary data.</text>
</comment>